<sequence length="313" mass="34774">MKQSPSSPMTLTCAPCCWGVDDVNNPHLPAWRQVLTEAAQAGFGGLELGPYGYMPRDVDLLTAELRHSGLFIVAGTIFDDLVSLGNRQNLLEQTDAICALIRQLPTPPASPGQRYGGPYLTVMDWGHDERDFNAGHSARAPRLAPEQWHNMVSNIRAIAALAQDKYAIRTVIHPHAGGYIEFADELHRIVSDIDNDTAGLCLDTGHLMYAGMDPVATLQRYWSRVDYIHFKDINQTIFQQVLGKSIRFFDACAEGVMCPIGQGNIDYPAIHTLLREKAYAGFITIEQERDPRNTASVLDDLTWSKNYLAKIGF</sequence>
<dbReference type="InterPro" id="IPR050312">
    <property type="entry name" value="IolE/XylAMocC-like"/>
</dbReference>
<dbReference type="AlphaFoldDB" id="A0A2K8KLI4"/>
<accession>A0A2K8KLI4</accession>
<dbReference type="Proteomes" id="UP000229757">
    <property type="component" value="Chromosome"/>
</dbReference>
<dbReference type="Gene3D" id="3.20.20.150">
    <property type="entry name" value="Divalent-metal-dependent TIM barrel enzymes"/>
    <property type="match status" value="1"/>
</dbReference>
<dbReference type="InterPro" id="IPR036237">
    <property type="entry name" value="Xyl_isomerase-like_sf"/>
</dbReference>
<organism evidence="2 3">
    <name type="scientific">Reinekea forsetii</name>
    <dbReference type="NCBI Taxonomy" id="1336806"/>
    <lineage>
        <taxon>Bacteria</taxon>
        <taxon>Pseudomonadati</taxon>
        <taxon>Pseudomonadota</taxon>
        <taxon>Gammaproteobacteria</taxon>
        <taxon>Oceanospirillales</taxon>
        <taxon>Saccharospirillaceae</taxon>
        <taxon>Reinekea</taxon>
    </lineage>
</organism>
<dbReference type="EC" id="4.2.1.44" evidence="2"/>
<evidence type="ECO:0000313" key="3">
    <source>
        <dbReference type="Proteomes" id="UP000229757"/>
    </source>
</evidence>
<keyword evidence="3" id="KW-1185">Reference proteome</keyword>
<proteinExistence type="predicted"/>
<dbReference type="GO" id="GO:0050114">
    <property type="term" value="F:myo-inosose-2 dehydratase activity"/>
    <property type="evidence" value="ECO:0007669"/>
    <property type="project" value="UniProtKB-EC"/>
</dbReference>
<dbReference type="PANTHER" id="PTHR12110:SF41">
    <property type="entry name" value="INOSOSE DEHYDRATASE"/>
    <property type="match status" value="1"/>
</dbReference>
<dbReference type="EMBL" id="CP011797">
    <property type="protein sequence ID" value="ATX75763.1"/>
    <property type="molecule type" value="Genomic_DNA"/>
</dbReference>
<reference evidence="2 3" key="1">
    <citation type="journal article" date="2017" name="Environ. Microbiol.">
        <title>Genomic and physiological analyses of 'Reinekea forsetii' reveal a versatile opportunistic lifestyle during spring algae blooms.</title>
        <authorList>
            <person name="Avci B."/>
            <person name="Hahnke R.L."/>
            <person name="Chafee M."/>
            <person name="Fischer T."/>
            <person name="Gruber-Vodicka H."/>
            <person name="Tegetmeyer H.E."/>
            <person name="Harder J."/>
            <person name="Fuchs B.M."/>
            <person name="Amann R.I."/>
            <person name="Teeling H."/>
        </authorList>
    </citation>
    <scope>NUCLEOTIDE SEQUENCE [LARGE SCALE GENOMIC DNA]</scope>
    <source>
        <strain evidence="2 3">Hel1_31_D35</strain>
    </source>
</reference>
<dbReference type="SUPFAM" id="SSF51658">
    <property type="entry name" value="Xylose isomerase-like"/>
    <property type="match status" value="1"/>
</dbReference>
<evidence type="ECO:0000313" key="2">
    <source>
        <dbReference type="EMBL" id="ATX75763.1"/>
    </source>
</evidence>
<dbReference type="InterPro" id="IPR013022">
    <property type="entry name" value="Xyl_isomerase-like_TIM-brl"/>
</dbReference>
<evidence type="ECO:0000259" key="1">
    <source>
        <dbReference type="Pfam" id="PF01261"/>
    </source>
</evidence>
<keyword evidence="2" id="KW-0456">Lyase</keyword>
<dbReference type="Pfam" id="PF01261">
    <property type="entry name" value="AP_endonuc_2"/>
    <property type="match status" value="1"/>
</dbReference>
<dbReference type="RefSeq" id="WP_100256147.1">
    <property type="nucleotide sequence ID" value="NZ_CP011797.1"/>
</dbReference>
<dbReference type="OrthoDB" id="9804047at2"/>
<protein>
    <submittedName>
        <fullName evidence="2">Inosose dehydratase</fullName>
        <ecNumber evidence="2">4.2.1.44</ecNumber>
    </submittedName>
</protein>
<dbReference type="PANTHER" id="PTHR12110">
    <property type="entry name" value="HYDROXYPYRUVATE ISOMERASE"/>
    <property type="match status" value="1"/>
</dbReference>
<name>A0A2K8KLI4_9GAMM</name>
<dbReference type="KEGG" id="rfo:REIFOR_00595"/>
<gene>
    <name evidence="2" type="primary">iolE</name>
    <name evidence="2" type="ORF">REIFOR_00595</name>
</gene>
<feature type="domain" description="Xylose isomerase-like TIM barrel" evidence="1">
    <location>
        <begin position="36"/>
        <end position="306"/>
    </location>
</feature>